<dbReference type="RefSeq" id="XP_015874675.1">
    <property type="nucleotide sequence ID" value="XM_016019189.2"/>
</dbReference>
<evidence type="ECO:0000256" key="2">
    <source>
        <dbReference type="SAM" id="SignalP"/>
    </source>
</evidence>
<dbReference type="InterPro" id="IPR010605">
    <property type="entry name" value="DUF1191"/>
</dbReference>
<keyword evidence="2" id="KW-0732">Signal</keyword>
<dbReference type="AlphaFoldDB" id="A0A6P3ZM77"/>
<organism evidence="3">
    <name type="scientific">Ziziphus jujuba</name>
    <name type="common">Chinese jujube</name>
    <name type="synonym">Ziziphus sativa</name>
    <dbReference type="NCBI Taxonomy" id="326968"/>
    <lineage>
        <taxon>Eukaryota</taxon>
        <taxon>Viridiplantae</taxon>
        <taxon>Streptophyta</taxon>
        <taxon>Embryophyta</taxon>
        <taxon>Tracheophyta</taxon>
        <taxon>Spermatophyta</taxon>
        <taxon>Magnoliopsida</taxon>
        <taxon>eudicotyledons</taxon>
        <taxon>Gunneridae</taxon>
        <taxon>Pentapetalae</taxon>
        <taxon>rosids</taxon>
        <taxon>fabids</taxon>
        <taxon>Rosales</taxon>
        <taxon>Rhamnaceae</taxon>
        <taxon>Paliureae</taxon>
        <taxon>Ziziphus</taxon>
    </lineage>
</organism>
<feature type="chain" id="PRO_5044646906" evidence="2">
    <location>
        <begin position="25"/>
        <end position="310"/>
    </location>
</feature>
<sequence>MRVEERVFMFTALLYVLCMPCLSAQPLGISTRSLDALLQDYAFRTFVRPRTGIPYNAEVPHNLTGIKVSAMRLRSGSLRTRGVQSYNEFQIPIGVVEQPFVKRLVLVYHNLGNWSSLFYPLPGYSYLAPVLGLLAYDASNLSAINLPELDLRASEKPILVKFSDVKPTLDGFSPKCVYFDLHGSVEFDNVLPGNACSMIQQGHFSIVTESVSPSPAPSAESLPHSRVDRGKVKSRVWKIVWPLFVGLILLIVLGFVIVRVRECKRGRKIQQMESVMDGSEALQMTPIGNTKAPLATGTRTRPVLENHYMP</sequence>
<evidence type="ECO:0000256" key="1">
    <source>
        <dbReference type="SAM" id="Phobius"/>
    </source>
</evidence>
<proteinExistence type="predicted"/>
<keyword evidence="1" id="KW-0472">Membrane</keyword>
<protein>
    <submittedName>
        <fullName evidence="3">uncharacterized protein LOC107411581</fullName>
    </submittedName>
</protein>
<dbReference type="Pfam" id="PF06697">
    <property type="entry name" value="DUF1191"/>
    <property type="match status" value="1"/>
</dbReference>
<feature type="signal peptide" evidence="2">
    <location>
        <begin position="1"/>
        <end position="24"/>
    </location>
</feature>
<keyword evidence="1" id="KW-0812">Transmembrane</keyword>
<feature type="transmembrane region" description="Helical" evidence="1">
    <location>
        <begin position="239"/>
        <end position="258"/>
    </location>
</feature>
<dbReference type="PANTHER" id="PTHR33512:SF10">
    <property type="entry name" value="PLANT_F17O14-7 PROTEIN"/>
    <property type="match status" value="1"/>
</dbReference>
<evidence type="ECO:0000313" key="3">
    <source>
        <dbReference type="RefSeq" id="XP_015874675.1"/>
    </source>
</evidence>
<dbReference type="PANTHER" id="PTHR33512">
    <property type="entry name" value="PROTEIN, PUTATIVE (DUF1191)-RELATED"/>
    <property type="match status" value="1"/>
</dbReference>
<dbReference type="GO" id="GO:0016020">
    <property type="term" value="C:membrane"/>
    <property type="evidence" value="ECO:0007669"/>
    <property type="project" value="TreeGrafter"/>
</dbReference>
<accession>A0A6P3ZM77</accession>
<keyword evidence="1" id="KW-1133">Transmembrane helix</keyword>
<name>A0A6P3ZM77_ZIZJJ</name>
<gene>
    <name evidence="3" type="primary">LOC107411581</name>
</gene>
<reference evidence="3" key="1">
    <citation type="submission" date="2022-04" db="UniProtKB">
        <authorList>
            <consortium name="RefSeq"/>
        </authorList>
    </citation>
    <scope>IDENTIFICATION</scope>
    <source>
        <tissue evidence="3">In vitro plantlets</tissue>
    </source>
</reference>